<gene>
    <name evidence="2" type="ORF">HTSR_0430</name>
</gene>
<name>A0A1D8S2Q1_9EURY</name>
<accession>A0A1D8S2Q1</accession>
<dbReference type="InterPro" id="IPR029063">
    <property type="entry name" value="SAM-dependent_MTases_sf"/>
</dbReference>
<dbReference type="Proteomes" id="UP000185608">
    <property type="component" value="Chromosome"/>
</dbReference>
<dbReference type="EMBL" id="CP016070">
    <property type="protein sequence ID" value="AOW79630.1"/>
    <property type="molecule type" value="Genomic_DNA"/>
</dbReference>
<evidence type="ECO:0000313" key="2">
    <source>
        <dbReference type="EMBL" id="AOW79630.1"/>
    </source>
</evidence>
<reference evidence="2 3" key="1">
    <citation type="submission" date="2016-06" db="EMBL/GenBank/DDBJ databases">
        <title>Discovery of anaerobic lithoheterotrophic haloarchaeon capable of sulfur respiration by hydrogen and formate.</title>
        <authorList>
            <person name="Sorokin D.Y."/>
            <person name="Kublanov I.V."/>
            <person name="Roman P."/>
            <person name="Sinninghe Damste J.S."/>
            <person name="Golyshin P.N."/>
            <person name="Rojo D."/>
            <person name="Ciordia S."/>
            <person name="Mena Md.C."/>
            <person name="Ferrer M."/>
            <person name="Smedile F."/>
            <person name="Messina E."/>
            <person name="La Cono V."/>
            <person name="Yakimov M.M."/>
        </authorList>
    </citation>
    <scope>NUCLEOTIDE SEQUENCE [LARGE SCALE GENOMIC DNA]</scope>
    <source>
        <strain evidence="2 3">HTSR1</strain>
    </source>
</reference>
<dbReference type="CDD" id="cd02440">
    <property type="entry name" value="AdoMet_MTases"/>
    <property type="match status" value="1"/>
</dbReference>
<dbReference type="RefSeq" id="WP_070364386.1">
    <property type="nucleotide sequence ID" value="NZ_CP016070.1"/>
</dbReference>
<dbReference type="SUPFAM" id="SSF53335">
    <property type="entry name" value="S-adenosyl-L-methionine-dependent methyltransferases"/>
    <property type="match status" value="1"/>
</dbReference>
<dbReference type="STRING" id="1873524.HSR6_0415"/>
<evidence type="ECO:0000313" key="3">
    <source>
        <dbReference type="Proteomes" id="UP000185608"/>
    </source>
</evidence>
<evidence type="ECO:0000259" key="1">
    <source>
        <dbReference type="Pfam" id="PF08241"/>
    </source>
</evidence>
<feature type="domain" description="Methyltransferase type 11" evidence="1">
    <location>
        <begin position="50"/>
        <end position="140"/>
    </location>
</feature>
<dbReference type="Gene3D" id="3.40.50.150">
    <property type="entry name" value="Vaccinia Virus protein VP39"/>
    <property type="match status" value="1"/>
</dbReference>
<dbReference type="KEGG" id="halh:HTSR_0430"/>
<organism evidence="2 3">
    <name type="scientific">Halodesulfurarchaeum formicicum</name>
    <dbReference type="NCBI Taxonomy" id="1873524"/>
    <lineage>
        <taxon>Archaea</taxon>
        <taxon>Methanobacteriati</taxon>
        <taxon>Methanobacteriota</taxon>
        <taxon>Stenosarchaea group</taxon>
        <taxon>Halobacteria</taxon>
        <taxon>Halobacteriales</taxon>
        <taxon>Halobacteriaceae</taxon>
        <taxon>Halodesulfurarchaeum</taxon>
    </lineage>
</organism>
<protein>
    <recommendedName>
        <fullName evidence="1">Methyltransferase type 11 domain-containing protein</fullName>
    </recommendedName>
</protein>
<dbReference type="GeneID" id="29828442"/>
<dbReference type="Pfam" id="PF08241">
    <property type="entry name" value="Methyltransf_11"/>
    <property type="match status" value="1"/>
</dbReference>
<dbReference type="InterPro" id="IPR013216">
    <property type="entry name" value="Methyltransf_11"/>
</dbReference>
<dbReference type="AlphaFoldDB" id="A0A1D8S2Q1"/>
<dbReference type="PATRIC" id="fig|1855411.3.peg.428"/>
<dbReference type="GO" id="GO:0008757">
    <property type="term" value="F:S-adenosylmethionine-dependent methyltransferase activity"/>
    <property type="evidence" value="ECO:0007669"/>
    <property type="project" value="InterPro"/>
</dbReference>
<sequence length="204" mass="22726">MDSQEVRREWRARSGEYSPAYYAYYGPDDKTDAVRAALDRHLAGPDPAILEVGSSAGRHLAGLLEAGYTDLTGVELNPEAKPVMEETYPELASQGTFHFEAIESVVSEFVDDAFDVVYSVETLQHVHPDDDWVFEALARIAGDLIVTVENEGSAEEGESVNYINDEFPLYYRDWGAIFTAFGFEQVKVEVGDRDTIRVFRAGSN</sequence>
<proteinExistence type="predicted"/>